<evidence type="ECO:0000256" key="9">
    <source>
        <dbReference type="HAMAP-Rule" id="MF_01491"/>
    </source>
</evidence>
<accession>A0A3N1UP55</accession>
<evidence type="ECO:0000259" key="13">
    <source>
        <dbReference type="SMART" id="SM00849"/>
    </source>
</evidence>
<comment type="caution">
    <text evidence="14">The sequence shown here is derived from an EMBL/GenBank/DDBJ whole genome shotgun (WGS) entry which is preliminary data.</text>
</comment>
<dbReference type="GO" id="GO:0006364">
    <property type="term" value="P:rRNA processing"/>
    <property type="evidence" value="ECO:0007669"/>
    <property type="project" value="UniProtKB-UniRule"/>
</dbReference>
<dbReference type="OrthoDB" id="9770211at2"/>
<dbReference type="PROSITE" id="PS01292">
    <property type="entry name" value="UPF0036"/>
    <property type="match status" value="1"/>
</dbReference>
<feature type="binding site" evidence="12">
    <location>
        <position position="80"/>
    </location>
    <ligand>
        <name>Zn(2+)</name>
        <dbReference type="ChEBI" id="CHEBI:29105"/>
        <label>1</label>
        <note>catalytic</note>
    </ligand>
</feature>
<comment type="cofactor">
    <cofactor evidence="12">
        <name>Ca(2+)</name>
        <dbReference type="ChEBI" id="CHEBI:29108"/>
    </cofactor>
    <text evidence="12">Binds 1 Ca(2+) cation per subunit. Seen in 1 crystal structure, it is not clear if it is physiologically important.</text>
</comment>
<feature type="binding site" evidence="12">
    <location>
        <position position="81"/>
    </location>
    <ligand>
        <name>Zn(2+)</name>
        <dbReference type="ChEBI" id="CHEBI:29105"/>
        <label>1</label>
        <note>catalytic</note>
    </ligand>
</feature>
<keyword evidence="1 9" id="KW-0963">Cytoplasm</keyword>
<dbReference type="PANTHER" id="PTHR43694">
    <property type="entry name" value="RIBONUCLEASE J"/>
    <property type="match status" value="1"/>
</dbReference>
<dbReference type="InterPro" id="IPR011108">
    <property type="entry name" value="RMMBL"/>
</dbReference>
<dbReference type="InterPro" id="IPR041636">
    <property type="entry name" value="RNase_J_C"/>
</dbReference>
<dbReference type="GO" id="GO:0004521">
    <property type="term" value="F:RNA endonuclease activity"/>
    <property type="evidence" value="ECO:0007669"/>
    <property type="project" value="UniProtKB-UniRule"/>
</dbReference>
<keyword evidence="8 9" id="KW-0694">RNA-binding</keyword>
<keyword evidence="6 12" id="KW-0862">Zinc</keyword>
<feature type="binding site" evidence="12">
    <location>
        <position position="144"/>
    </location>
    <ligand>
        <name>Zn(2+)</name>
        <dbReference type="ChEBI" id="CHEBI:29105"/>
        <label>1</label>
        <note>catalytic</note>
    </ligand>
</feature>
<evidence type="ECO:0000256" key="8">
    <source>
        <dbReference type="ARBA" id="ARBA00022884"/>
    </source>
</evidence>
<dbReference type="CDD" id="cd07714">
    <property type="entry name" value="RNaseJ_MBL-fold"/>
    <property type="match status" value="1"/>
</dbReference>
<dbReference type="InterPro" id="IPR001587">
    <property type="entry name" value="RNase_J_CS"/>
</dbReference>
<keyword evidence="9" id="KW-0698">rRNA processing</keyword>
<dbReference type="Pfam" id="PF22505">
    <property type="entry name" value="RNase_J_b_CASP"/>
    <property type="match status" value="1"/>
</dbReference>
<evidence type="ECO:0000256" key="1">
    <source>
        <dbReference type="ARBA" id="ARBA00022490"/>
    </source>
</evidence>
<feature type="binding site" evidence="12">
    <location>
        <position position="446"/>
    </location>
    <ligand>
        <name>Ca(2+)</name>
        <dbReference type="ChEBI" id="CHEBI:29108"/>
    </ligand>
</feature>
<dbReference type="EMBL" id="RJVA01000013">
    <property type="protein sequence ID" value="ROQ91179.1"/>
    <property type="molecule type" value="Genomic_DNA"/>
</dbReference>
<feature type="binding site" evidence="12">
    <location>
        <position position="51"/>
    </location>
    <ligand>
        <name>Ca(2+)</name>
        <dbReference type="ChEBI" id="CHEBI:29108"/>
    </ligand>
</feature>
<dbReference type="PIRSF" id="PIRSF004803">
    <property type="entry name" value="RnjA"/>
    <property type="match status" value="1"/>
</dbReference>
<evidence type="ECO:0000256" key="12">
    <source>
        <dbReference type="PIRSR" id="PIRSR004803-3"/>
    </source>
</evidence>
<dbReference type="Gene3D" id="3.40.50.10710">
    <property type="entry name" value="Metallo-hydrolase/oxidoreductase"/>
    <property type="match status" value="1"/>
</dbReference>
<organism evidence="14 15">
    <name type="scientific">Desulfosoma caldarium</name>
    <dbReference type="NCBI Taxonomy" id="610254"/>
    <lineage>
        <taxon>Bacteria</taxon>
        <taxon>Pseudomonadati</taxon>
        <taxon>Thermodesulfobacteriota</taxon>
        <taxon>Syntrophobacteria</taxon>
        <taxon>Syntrophobacterales</taxon>
        <taxon>Syntrophobacteraceae</taxon>
        <taxon>Desulfosoma</taxon>
    </lineage>
</organism>
<evidence type="ECO:0000313" key="15">
    <source>
        <dbReference type="Proteomes" id="UP000276223"/>
    </source>
</evidence>
<dbReference type="HAMAP" id="MF_01491">
    <property type="entry name" value="RNase_J_bact"/>
    <property type="match status" value="1"/>
</dbReference>
<feature type="active site" description="Proton donor" evidence="10">
    <location>
        <position position="198"/>
    </location>
</feature>
<dbReference type="SUPFAM" id="SSF56281">
    <property type="entry name" value="Metallo-hydrolase/oxidoreductase"/>
    <property type="match status" value="1"/>
</dbReference>
<feature type="binding site" evidence="12">
    <location>
        <position position="76"/>
    </location>
    <ligand>
        <name>Zn(2+)</name>
        <dbReference type="ChEBI" id="CHEBI:29105"/>
        <label>1</label>
        <note>catalytic</note>
    </ligand>
</feature>
<dbReference type="GO" id="GO:0005737">
    <property type="term" value="C:cytoplasm"/>
    <property type="evidence" value="ECO:0007669"/>
    <property type="project" value="UniProtKB-SubCell"/>
</dbReference>
<dbReference type="GO" id="GO:0003723">
    <property type="term" value="F:RNA binding"/>
    <property type="evidence" value="ECO:0007669"/>
    <property type="project" value="UniProtKB-UniRule"/>
</dbReference>
<keyword evidence="4 9" id="KW-0255">Endonuclease</keyword>
<proteinExistence type="inferred from homology"/>
<dbReference type="EC" id="3.1.-.-" evidence="9"/>
<evidence type="ECO:0000256" key="10">
    <source>
        <dbReference type="PIRSR" id="PIRSR004803-1"/>
    </source>
</evidence>
<evidence type="ECO:0000256" key="6">
    <source>
        <dbReference type="ARBA" id="ARBA00022833"/>
    </source>
</evidence>
<dbReference type="Pfam" id="PF17770">
    <property type="entry name" value="RNase_J_C"/>
    <property type="match status" value="1"/>
</dbReference>
<feature type="active site" description="Proton acceptor" evidence="10">
    <location>
        <position position="371"/>
    </location>
</feature>
<comment type="subcellular location">
    <subcellularLocation>
        <location evidence="9">Cytoplasm</location>
    </subcellularLocation>
</comment>
<evidence type="ECO:0000256" key="3">
    <source>
        <dbReference type="ARBA" id="ARBA00022723"/>
    </source>
</evidence>
<evidence type="ECO:0000256" key="4">
    <source>
        <dbReference type="ARBA" id="ARBA00022759"/>
    </source>
</evidence>
<protein>
    <recommendedName>
        <fullName evidence="9">Ribonuclease J</fullName>
        <shortName evidence="9">RNase J</shortName>
        <ecNumber evidence="9">3.1.-.-</ecNumber>
    </recommendedName>
</protein>
<dbReference type="RefSeq" id="WP_123290889.1">
    <property type="nucleotide sequence ID" value="NZ_RJVA01000013.1"/>
</dbReference>
<dbReference type="Gene3D" id="3.10.20.580">
    <property type="match status" value="1"/>
</dbReference>
<dbReference type="InterPro" id="IPR036866">
    <property type="entry name" value="RibonucZ/Hydroxyglut_hydro"/>
</dbReference>
<dbReference type="InterPro" id="IPR042173">
    <property type="entry name" value="RNase_J_2"/>
</dbReference>
<dbReference type="InterPro" id="IPR030854">
    <property type="entry name" value="RNase_J_bac"/>
</dbReference>
<keyword evidence="12" id="KW-0106">Calcium</keyword>
<dbReference type="Proteomes" id="UP000276223">
    <property type="component" value="Unassembled WGS sequence"/>
</dbReference>
<comment type="cofactor">
    <cofactor evidence="12">
        <name>Zn(2+)</name>
        <dbReference type="ChEBI" id="CHEBI:29105"/>
    </cofactor>
    <text evidence="12">Binds 2 Zn(2+) ions per subunit. It is not clear if Zn(2+) or Mg(2+) is physiologically important.</text>
</comment>
<dbReference type="NCBIfam" id="TIGR00649">
    <property type="entry name" value="MG423"/>
    <property type="match status" value="1"/>
</dbReference>
<feature type="domain" description="Metallo-beta-lactamase" evidence="13">
    <location>
        <begin position="23"/>
        <end position="216"/>
    </location>
</feature>
<gene>
    <name evidence="9" type="primary">rnj</name>
    <name evidence="14" type="ORF">EDC27_2464</name>
</gene>
<keyword evidence="15" id="KW-1185">Reference proteome</keyword>
<dbReference type="Pfam" id="PF00753">
    <property type="entry name" value="Lactamase_B"/>
    <property type="match status" value="1"/>
</dbReference>
<evidence type="ECO:0000256" key="5">
    <source>
        <dbReference type="ARBA" id="ARBA00022801"/>
    </source>
</evidence>
<feature type="binding site" evidence="12">
    <location>
        <position position="393"/>
    </location>
    <ligand>
        <name>Zn(2+)</name>
        <dbReference type="ChEBI" id="CHEBI:29105"/>
        <label>1</label>
        <note>catalytic</note>
    </ligand>
</feature>
<feature type="binding site" evidence="9 11">
    <location>
        <begin position="367"/>
        <end position="371"/>
    </location>
    <ligand>
        <name>substrate</name>
    </ligand>
</feature>
<name>A0A3N1UP55_9BACT</name>
<dbReference type="SMART" id="SM00849">
    <property type="entry name" value="Lactamase_B"/>
    <property type="match status" value="1"/>
</dbReference>
<feature type="binding site" evidence="11">
    <location>
        <begin position="235"/>
        <end position="237"/>
    </location>
    <ligand>
        <name>substrate</name>
    </ligand>
</feature>
<feature type="binding site" evidence="12">
    <location>
        <position position="53"/>
    </location>
    <ligand>
        <name>Ca(2+)</name>
        <dbReference type="ChEBI" id="CHEBI:29108"/>
    </ligand>
</feature>
<comment type="similarity">
    <text evidence="9">Belongs to the metallo-beta-lactamase superfamily. RNA-metabolizing metallo-beta-lactamase-like family. Bacterial RNase J subfamily.</text>
</comment>
<dbReference type="GO" id="GO:0004534">
    <property type="term" value="F:5'-3' RNA exonuclease activity"/>
    <property type="evidence" value="ECO:0007669"/>
    <property type="project" value="UniProtKB-UniRule"/>
</dbReference>
<dbReference type="GO" id="GO:0008270">
    <property type="term" value="F:zinc ion binding"/>
    <property type="evidence" value="ECO:0007669"/>
    <property type="project" value="InterPro"/>
</dbReference>
<evidence type="ECO:0000256" key="7">
    <source>
        <dbReference type="ARBA" id="ARBA00022839"/>
    </source>
</evidence>
<evidence type="ECO:0000256" key="11">
    <source>
        <dbReference type="PIRSR" id="PIRSR004803-2"/>
    </source>
</evidence>
<keyword evidence="7 9" id="KW-0269">Exonuclease</keyword>
<dbReference type="Gene3D" id="3.60.15.10">
    <property type="entry name" value="Ribonuclease Z/Hydroxyacylglutathione hydrolase-like"/>
    <property type="match status" value="1"/>
</dbReference>
<dbReference type="Pfam" id="PF07521">
    <property type="entry name" value="RMMBL"/>
    <property type="match status" value="1"/>
</dbReference>
<dbReference type="InterPro" id="IPR001279">
    <property type="entry name" value="Metallo-B-lactamas"/>
</dbReference>
<evidence type="ECO:0000256" key="2">
    <source>
        <dbReference type="ARBA" id="ARBA00022722"/>
    </source>
</evidence>
<comment type="function">
    <text evidence="9">An RNase that has 5'-3' exonuclease and possibly endonuclease activity. Involved in maturation of rRNA and in some organisms also mRNA maturation and/or decay.</text>
</comment>
<feature type="binding site" evidence="12">
    <location>
        <position position="78"/>
    </location>
    <ligand>
        <name>Zn(2+)</name>
        <dbReference type="ChEBI" id="CHEBI:29105"/>
        <label>2</label>
        <note>catalytic</note>
    </ligand>
</feature>
<dbReference type="AlphaFoldDB" id="A0A3N1UP55"/>
<reference evidence="14 15" key="1">
    <citation type="submission" date="2018-11" db="EMBL/GenBank/DDBJ databases">
        <title>Genomic Encyclopedia of Type Strains, Phase IV (KMG-IV): sequencing the most valuable type-strain genomes for metagenomic binning, comparative biology and taxonomic classification.</title>
        <authorList>
            <person name="Goeker M."/>
        </authorList>
    </citation>
    <scope>NUCLEOTIDE SEQUENCE [LARGE SCALE GENOMIC DNA]</scope>
    <source>
        <strain evidence="14 15">DSM 22027</strain>
    </source>
</reference>
<feature type="binding site" evidence="12">
    <location>
        <position position="166"/>
    </location>
    <ligand>
        <name>Zn(2+)</name>
        <dbReference type="ChEBI" id="CHEBI:29105"/>
        <label>1</label>
        <note>catalytic</note>
    </ligand>
</feature>
<keyword evidence="3 12" id="KW-0479">Metal-binding</keyword>
<dbReference type="InterPro" id="IPR004613">
    <property type="entry name" value="RNase_J"/>
</dbReference>
<dbReference type="InterPro" id="IPR055132">
    <property type="entry name" value="RNase_J_b_CASP"/>
</dbReference>
<keyword evidence="5 9" id="KW-0378">Hydrolase</keyword>
<sequence>MNMNSSEKTPLRLIPLGGCGEIGLNMLVIEYGEAIVVVDAGLMFPEEEMLGIDIVIPDFSYLRRNKEKVRALVVTHGHEDHIGAIPFFIREFPVPIYGTRLTLALVEEKLREHKLLERTVLHCVEARDRLCVEPLHIEFIQVCHSIPDGVGLAVESPEGIVVHSGDFKIDHTPLDGKMFDAARFAAYGEQGVLALLSDSTNVEKEGYTLSERDIGHTFREIFRECSGRILVAVFASNIHRIQQVLDLAAEFGRKVFFSGKSMVANVRIASQLGYLHFDPDIETNLVELQQLPDNRVLMLTTGSQGEPMSALTRMAFNVHKKLSIKPGDTVVFSSKFIPGNERAIHNIINHLYRRGAHVIHDQVKEIHVSGHAYREELKTMINLVRPAYFIPIHGEYRHLVQHKQLAQSLGLSEHRCLVVENGDVISLQNGVASVQRRIETGRVFVDGKGVGDVCDLVLRDRRHLSEDGMVLVSLVVSKETREILSGPELVTRGFILEETKPDILDSARCLILDVLERYQAEGEMMDCGDFQLEIRRELKKFFQKVLDRRPFIHPMVAEV</sequence>
<comment type="subunit">
    <text evidence="9">Homodimer, may be a subunit of the RNA degradosome.</text>
</comment>
<evidence type="ECO:0000313" key="14">
    <source>
        <dbReference type="EMBL" id="ROQ91179.1"/>
    </source>
</evidence>
<dbReference type="PANTHER" id="PTHR43694:SF1">
    <property type="entry name" value="RIBONUCLEASE J"/>
    <property type="match status" value="1"/>
</dbReference>
<keyword evidence="2 9" id="KW-0540">Nuclease</keyword>